<dbReference type="AlphaFoldDB" id="A0A495ADK1"/>
<keyword evidence="2" id="KW-1185">Reference proteome</keyword>
<reference evidence="1 2" key="1">
    <citation type="journal article" date="2016" name="Int. J. Syst. Evol. Microbiol.">
        <title>Oceanobacillus halophilus sp. nov., a novel moderately halophilic bacterium from a hypersaline lake.</title>
        <authorList>
            <person name="Amoozegar M.A."/>
            <person name="Bagheri M."/>
            <person name="Makhdoumi A."/>
            <person name="Nikou M.M."/>
            <person name="Fazeli S.A.S."/>
            <person name="Schumann P."/>
            <person name="Sproer C."/>
            <person name="Sanchez-Porro C."/>
            <person name="Ventosa A."/>
        </authorList>
    </citation>
    <scope>NUCLEOTIDE SEQUENCE [LARGE SCALE GENOMIC DNA]</scope>
    <source>
        <strain evidence="1 2">DSM 23996</strain>
    </source>
</reference>
<gene>
    <name evidence="1" type="ORF">D8M06_00115</name>
</gene>
<accession>A0A495ADK1</accession>
<evidence type="ECO:0000313" key="1">
    <source>
        <dbReference type="EMBL" id="RKQ37986.1"/>
    </source>
</evidence>
<dbReference type="RefSeq" id="WP_121203058.1">
    <property type="nucleotide sequence ID" value="NZ_RBZP01000001.1"/>
</dbReference>
<dbReference type="EMBL" id="RBZP01000001">
    <property type="protein sequence ID" value="RKQ37986.1"/>
    <property type="molecule type" value="Genomic_DNA"/>
</dbReference>
<sequence length="217" mass="25098">MDLFEKYLQQQIEVIVSGTKRHSGILLAQGTDTIVIYNGEDYVYISNSHIQKLKKSERKKIQMTSEDEIEWNNLSIRKILTSYKGVFTEISVTDTETIHGYVTSVLNDYFVFYSPVYKTMFIPLKNIKWLIPYRSHQTPYALGNERFPVKPSNITVARTFDIQLEKLIGQIIILDLGLATDKIGQLKKITDNYLELATAREDSVYINLLHVKSVHFQ</sequence>
<evidence type="ECO:0000313" key="2">
    <source>
        <dbReference type="Proteomes" id="UP000269301"/>
    </source>
</evidence>
<proteinExistence type="predicted"/>
<organism evidence="1 2">
    <name type="scientific">Oceanobacillus halophilus</name>
    <dbReference type="NCBI Taxonomy" id="930130"/>
    <lineage>
        <taxon>Bacteria</taxon>
        <taxon>Bacillati</taxon>
        <taxon>Bacillota</taxon>
        <taxon>Bacilli</taxon>
        <taxon>Bacillales</taxon>
        <taxon>Bacillaceae</taxon>
        <taxon>Oceanobacillus</taxon>
    </lineage>
</organism>
<name>A0A495ADK1_9BACI</name>
<comment type="caution">
    <text evidence="1">The sequence shown here is derived from an EMBL/GenBank/DDBJ whole genome shotgun (WGS) entry which is preliminary data.</text>
</comment>
<protein>
    <submittedName>
        <fullName evidence="1">DUF2642 domain-containing protein</fullName>
    </submittedName>
</protein>
<dbReference type="Proteomes" id="UP000269301">
    <property type="component" value="Unassembled WGS sequence"/>
</dbReference>
<dbReference type="OrthoDB" id="2716151at2"/>